<evidence type="ECO:0000313" key="4">
    <source>
        <dbReference type="Proteomes" id="UP000467700"/>
    </source>
</evidence>
<protein>
    <submittedName>
        <fullName evidence="3">Uncharacterized protein</fullName>
    </submittedName>
</protein>
<feature type="region of interest" description="Disordered" evidence="1">
    <location>
        <begin position="328"/>
        <end position="369"/>
    </location>
</feature>
<keyword evidence="4" id="KW-1185">Reference proteome</keyword>
<dbReference type="Proteomes" id="UP000467700">
    <property type="component" value="Unassembled WGS sequence"/>
</dbReference>
<dbReference type="EMBL" id="CACVBS010000041">
    <property type="protein sequence ID" value="CAA7263809.1"/>
    <property type="molecule type" value="Genomic_DNA"/>
</dbReference>
<keyword evidence="2" id="KW-0812">Transmembrane</keyword>
<sequence>MALSRYLAYFTVPVPQPHMESLLDTFGLPLPWLDPDQQQDSSPIEVIHWADRVHVNAYLLVEDVAEWEVVRVEWWKYLRELQHEFLVLHLQRTGSEGSHTRRLRLDRRPQTHEDLRFATTNLTQSVHGRGRRKKLGAALRQEHNRLATQGARVLGQRFSDSAVTIKAWDTVVETVSETGQLVDDPQPPQLVAAYSNFAEHLTLPEAARCAAIVSMRAPNYHVLLDQCYWFCRTIAGVIVFNYGPSQEDHGEAFDNRGKFVWGRAEWGSLTLNKDAAGEIELLARRLSEVVEKDSLSFKRKQERERQVCEENVQRLLVTVKEELQIEREADREERRQERQGDKEERRREREEDKEERRLEREAEAQRRREHEAALGTWDRRLKEDREERRLEREAEAQRRREHEAALGTWLQGLQEDREERCQEREVDKEERRQHRVAMQVCLFLMFAAISFIVLHIQH</sequence>
<feature type="transmembrane region" description="Helical" evidence="2">
    <location>
        <begin position="436"/>
        <end position="456"/>
    </location>
</feature>
<evidence type="ECO:0000256" key="2">
    <source>
        <dbReference type="SAM" id="Phobius"/>
    </source>
</evidence>
<proteinExistence type="predicted"/>
<name>A0A8S0XIR2_CYCAE</name>
<gene>
    <name evidence="3" type="ORF">AAE3_LOCUS5981</name>
</gene>
<keyword evidence="2" id="KW-1133">Transmembrane helix</keyword>
<accession>A0A8S0XIR2</accession>
<evidence type="ECO:0000313" key="3">
    <source>
        <dbReference type="EMBL" id="CAA7263809.1"/>
    </source>
</evidence>
<comment type="caution">
    <text evidence="3">The sequence shown here is derived from an EMBL/GenBank/DDBJ whole genome shotgun (WGS) entry which is preliminary data.</text>
</comment>
<reference evidence="3 4" key="1">
    <citation type="submission" date="2020-01" db="EMBL/GenBank/DDBJ databases">
        <authorList>
            <person name="Gupta K D."/>
        </authorList>
    </citation>
    <scope>NUCLEOTIDE SEQUENCE [LARGE SCALE GENOMIC DNA]</scope>
</reference>
<keyword evidence="2" id="KW-0472">Membrane</keyword>
<evidence type="ECO:0000256" key="1">
    <source>
        <dbReference type="SAM" id="MobiDB-lite"/>
    </source>
</evidence>
<dbReference type="AlphaFoldDB" id="A0A8S0XIR2"/>
<organism evidence="3 4">
    <name type="scientific">Cyclocybe aegerita</name>
    <name type="common">Black poplar mushroom</name>
    <name type="synonym">Agrocybe aegerita</name>
    <dbReference type="NCBI Taxonomy" id="1973307"/>
    <lineage>
        <taxon>Eukaryota</taxon>
        <taxon>Fungi</taxon>
        <taxon>Dikarya</taxon>
        <taxon>Basidiomycota</taxon>
        <taxon>Agaricomycotina</taxon>
        <taxon>Agaricomycetes</taxon>
        <taxon>Agaricomycetidae</taxon>
        <taxon>Agaricales</taxon>
        <taxon>Agaricineae</taxon>
        <taxon>Bolbitiaceae</taxon>
        <taxon>Cyclocybe</taxon>
    </lineage>
</organism>